<evidence type="ECO:0000313" key="6">
    <source>
        <dbReference type="EMBL" id="SEI38671.1"/>
    </source>
</evidence>
<evidence type="ECO:0000256" key="1">
    <source>
        <dbReference type="ARBA" id="ARBA00004141"/>
    </source>
</evidence>
<reference evidence="7" key="1">
    <citation type="submission" date="2016-10" db="EMBL/GenBank/DDBJ databases">
        <authorList>
            <person name="Varghese N."/>
            <person name="Submissions S."/>
        </authorList>
    </citation>
    <scope>NUCLEOTIDE SEQUENCE [LARGE SCALE GENOMIC DNA]</scope>
    <source>
        <strain evidence="7">DSM 17934</strain>
    </source>
</reference>
<dbReference type="Proteomes" id="UP000199702">
    <property type="component" value="Unassembled WGS sequence"/>
</dbReference>
<proteinExistence type="predicted"/>
<keyword evidence="2 5" id="KW-0812">Transmembrane</keyword>
<gene>
    <name evidence="6" type="ORF">SAMN05660918_0266</name>
</gene>
<dbReference type="RefSeq" id="WP_091306598.1">
    <property type="nucleotide sequence ID" value="NZ_CBCSJU010000001.1"/>
</dbReference>
<evidence type="ECO:0000313" key="7">
    <source>
        <dbReference type="Proteomes" id="UP000199702"/>
    </source>
</evidence>
<keyword evidence="7" id="KW-1185">Reference proteome</keyword>
<comment type="subcellular location">
    <subcellularLocation>
        <location evidence="1">Membrane</location>
        <topology evidence="1">Multi-pass membrane protein</topology>
    </subcellularLocation>
</comment>
<protein>
    <submittedName>
        <fullName evidence="6">Uncharacterized membrane protein YphA, DoxX/SURF4 family</fullName>
    </submittedName>
</protein>
<feature type="transmembrane region" description="Helical" evidence="5">
    <location>
        <begin position="110"/>
        <end position="129"/>
    </location>
</feature>
<evidence type="ECO:0000256" key="4">
    <source>
        <dbReference type="ARBA" id="ARBA00023136"/>
    </source>
</evidence>
<dbReference type="GO" id="GO:0016020">
    <property type="term" value="C:membrane"/>
    <property type="evidence" value="ECO:0007669"/>
    <property type="project" value="UniProtKB-SubCell"/>
</dbReference>
<keyword evidence="4 5" id="KW-0472">Membrane</keyword>
<feature type="transmembrane region" description="Helical" evidence="5">
    <location>
        <begin position="22"/>
        <end position="40"/>
    </location>
</feature>
<name>A0A1H6Q4B5_9FLAO</name>
<accession>A0A1H6Q4B5</accession>
<dbReference type="Pfam" id="PF07681">
    <property type="entry name" value="DoxX"/>
    <property type="match status" value="1"/>
</dbReference>
<evidence type="ECO:0000256" key="2">
    <source>
        <dbReference type="ARBA" id="ARBA00022692"/>
    </source>
</evidence>
<dbReference type="OrthoDB" id="680764at2"/>
<sequence length="141" mass="16088">MATSIKQLNKWANAHTSYPLDLLRIALGVFLFIKGVTFITNKHYLSEILSSVRGYGGEMMIIHYVAMAHMIGGFMIVLGFFTRWSIWFQLPIVLCAVLINFFGEFNLANFIQASIALLLCVFFSFYGSGKHSLDYNFKMEH</sequence>
<dbReference type="AlphaFoldDB" id="A0A1H6Q4B5"/>
<feature type="transmembrane region" description="Helical" evidence="5">
    <location>
        <begin position="61"/>
        <end position="80"/>
    </location>
</feature>
<evidence type="ECO:0000256" key="5">
    <source>
        <dbReference type="SAM" id="Phobius"/>
    </source>
</evidence>
<keyword evidence="3 5" id="KW-1133">Transmembrane helix</keyword>
<evidence type="ECO:0000256" key="3">
    <source>
        <dbReference type="ARBA" id="ARBA00022989"/>
    </source>
</evidence>
<dbReference type="STRING" id="402734.SAMN05660918_0266"/>
<organism evidence="6 7">
    <name type="scientific">Flavobacterium terrigena</name>
    <dbReference type="NCBI Taxonomy" id="402734"/>
    <lineage>
        <taxon>Bacteria</taxon>
        <taxon>Pseudomonadati</taxon>
        <taxon>Bacteroidota</taxon>
        <taxon>Flavobacteriia</taxon>
        <taxon>Flavobacteriales</taxon>
        <taxon>Flavobacteriaceae</taxon>
        <taxon>Flavobacterium</taxon>
    </lineage>
</organism>
<feature type="transmembrane region" description="Helical" evidence="5">
    <location>
        <begin position="86"/>
        <end position="103"/>
    </location>
</feature>
<dbReference type="EMBL" id="FNYA01000001">
    <property type="protein sequence ID" value="SEI38671.1"/>
    <property type="molecule type" value="Genomic_DNA"/>
</dbReference>
<dbReference type="InterPro" id="IPR032808">
    <property type="entry name" value="DoxX"/>
</dbReference>